<name>J4HWF2_9APHY</name>
<dbReference type="Gene3D" id="3.40.50.720">
    <property type="entry name" value="NAD(P)-binding Rossmann-like Domain"/>
    <property type="match status" value="1"/>
</dbReference>
<dbReference type="Pfam" id="PF23562">
    <property type="entry name" value="AMP-binding_C_3"/>
    <property type="match status" value="1"/>
</dbReference>
<dbReference type="Pfam" id="PF00501">
    <property type="entry name" value="AMP-binding"/>
    <property type="match status" value="1"/>
</dbReference>
<sequence>MAVLNAPVLPSLDGTLSVLPDIVDFHAEHNLNLPIFVFPNAFDEDKITTVSFLEFANATSRIAHIARPARTGPDGEVIIVLVSCDTLLYHTLLVGLVRAGLVPFLMSPRNSAPAIASMMERTGCHRVVTQPAFASLADAIQTELPPMYSVQLDDLPVLADIFPSLLSSYDPSRSLVKPYPRPKNAPLPSDVVLYLHSSGSTGHPKPIPQTNTTLLHWCHLPLIAEPRARGIHWGCMALPPFHTMGLSTQLLSPLSSGCPTSLFAPRALVGALPVVPTPQNTLETARKTGCNAIESVPTFVEAWSHSEDDIKYLASLRALVFAGGPLSTANGRKLVAGGVRLFACYGATEFGTLTRLFDDDVDGPSPVGKTRDDWEWMQMPKECIPRWIAQGDGTFELQLLPSVENLPNGEHGYSTSDVWVPHPSKPGLWRIVGRSDDVIVLGSGEKTVPVPLENHITAHLWVAGAVMFGRGRQQVGIIIEPQQGREVRPGDENGLARFRNAIWHQVEEANRAAPGFSRIFKEMILVADPERPFVRAAKGTIQRKKTLELYDKDIEELYVVIEESRDAHGVVPPSSWSLNAVQTWLTEHATAINGGKAPILDKDIFEQGFDSLSATYLRNRIIGVLRQSSDTAVNAAAQSVPSNFIFQNPTLFALAAAIESLIHTTVAFASQSKTVEIDAMITKYAALLPVSPSLTDSRSGGGAVVLLTGSTGALGAHILALLLADQRVKVVYALNRGTKLEERQKAAFDTAQLPTALLQNAKLMLLSGDLTREDLGLEKRVSDELSASITHIIHNAWRVDFNLSLASFESQIATAIKLLALSPGAYYLFTSSVSVAGGWFDANCRGAVPEQALHNSRVAATTSGYGMSKYVVEEVLSKAREQGMRTTSLRIAQICGSSTRGAWNTSDWVPTIVKSSVALGALPELDGAS</sequence>
<protein>
    <recommendedName>
        <fullName evidence="7">Polyketide synthase phosphopantetheine-binding domain-containing protein</fullName>
    </recommendedName>
</protein>
<accession>J4HWF2</accession>
<proteinExistence type="predicted"/>
<dbReference type="STRING" id="599839.J4HWF2"/>
<evidence type="ECO:0000259" key="4">
    <source>
        <dbReference type="Pfam" id="PF07993"/>
    </source>
</evidence>
<dbReference type="InterPro" id="IPR000873">
    <property type="entry name" value="AMP-dep_synth/lig_dom"/>
</dbReference>
<dbReference type="PANTHER" id="PTHR43439">
    <property type="entry name" value="PHENYLACETATE-COENZYME A LIGASE"/>
    <property type="match status" value="1"/>
</dbReference>
<keyword evidence="2" id="KW-0597">Phosphoprotein</keyword>
<dbReference type="SUPFAM" id="SSF47336">
    <property type="entry name" value="ACP-like"/>
    <property type="match status" value="1"/>
</dbReference>
<dbReference type="EMBL" id="HE797066">
    <property type="protein sequence ID" value="CCM02157.1"/>
    <property type="molecule type" value="Genomic_DNA"/>
</dbReference>
<feature type="domain" description="Thioester reductase (TE)" evidence="4">
    <location>
        <begin position="707"/>
        <end position="926"/>
    </location>
</feature>
<evidence type="ECO:0000313" key="5">
    <source>
        <dbReference type="EMBL" id="CCM02157.1"/>
    </source>
</evidence>
<keyword evidence="1" id="KW-0596">Phosphopantetheine</keyword>
<dbReference type="PANTHER" id="PTHR43439:SF2">
    <property type="entry name" value="ENZYME, PUTATIVE (JCVI)-RELATED"/>
    <property type="match status" value="1"/>
</dbReference>
<dbReference type="InParanoid" id="J4HWF2"/>
<dbReference type="InterPro" id="IPR051414">
    <property type="entry name" value="Adenylate-forming_Reductase"/>
</dbReference>
<gene>
    <name evidence="5" type="ORF">FIBRA_04235</name>
</gene>
<evidence type="ECO:0000256" key="2">
    <source>
        <dbReference type="ARBA" id="ARBA00022553"/>
    </source>
</evidence>
<dbReference type="PROSITE" id="PS00455">
    <property type="entry name" value="AMP_BINDING"/>
    <property type="match status" value="1"/>
</dbReference>
<dbReference type="RefSeq" id="XP_012181440.1">
    <property type="nucleotide sequence ID" value="XM_012326050.1"/>
</dbReference>
<dbReference type="Proteomes" id="UP000006352">
    <property type="component" value="Unassembled WGS sequence"/>
</dbReference>
<dbReference type="InterPro" id="IPR042099">
    <property type="entry name" value="ANL_N_sf"/>
</dbReference>
<keyword evidence="6" id="KW-1185">Reference proteome</keyword>
<dbReference type="SUPFAM" id="SSF56801">
    <property type="entry name" value="Acetyl-CoA synthetase-like"/>
    <property type="match status" value="1"/>
</dbReference>
<dbReference type="SUPFAM" id="SSF51735">
    <property type="entry name" value="NAD(P)-binding Rossmann-fold domains"/>
    <property type="match status" value="1"/>
</dbReference>
<evidence type="ECO:0008006" key="7">
    <source>
        <dbReference type="Google" id="ProtNLM"/>
    </source>
</evidence>
<dbReference type="InterPro" id="IPR036291">
    <property type="entry name" value="NAD(P)-bd_dom_sf"/>
</dbReference>
<evidence type="ECO:0000256" key="1">
    <source>
        <dbReference type="ARBA" id="ARBA00022450"/>
    </source>
</evidence>
<dbReference type="InterPro" id="IPR020845">
    <property type="entry name" value="AMP-binding_CS"/>
</dbReference>
<dbReference type="Gene3D" id="1.10.1200.10">
    <property type="entry name" value="ACP-like"/>
    <property type="match status" value="1"/>
</dbReference>
<reference evidence="5 6" key="1">
    <citation type="journal article" date="2012" name="Appl. Environ. Microbiol.">
        <title>Short-read sequencing for genomic analysis of the brown rot fungus Fibroporia radiculosa.</title>
        <authorList>
            <person name="Tang J.D."/>
            <person name="Perkins A.D."/>
            <person name="Sonstegard T.S."/>
            <person name="Schroeder S.G."/>
            <person name="Burgess S.C."/>
            <person name="Diehl S.V."/>
        </authorList>
    </citation>
    <scope>NUCLEOTIDE SEQUENCE [LARGE SCALE GENOMIC DNA]</scope>
    <source>
        <strain evidence="5 6">TFFH 294</strain>
    </source>
</reference>
<dbReference type="InterPro" id="IPR013120">
    <property type="entry name" value="FAR_NAD-bd"/>
</dbReference>
<dbReference type="Gene3D" id="3.40.50.12780">
    <property type="entry name" value="N-terminal domain of ligase-like"/>
    <property type="match status" value="1"/>
</dbReference>
<evidence type="ECO:0000313" key="6">
    <source>
        <dbReference type="Proteomes" id="UP000006352"/>
    </source>
</evidence>
<evidence type="ECO:0000259" key="3">
    <source>
        <dbReference type="Pfam" id="PF00501"/>
    </source>
</evidence>
<organism evidence="5 6">
    <name type="scientific">Fibroporia radiculosa</name>
    <dbReference type="NCBI Taxonomy" id="599839"/>
    <lineage>
        <taxon>Eukaryota</taxon>
        <taxon>Fungi</taxon>
        <taxon>Dikarya</taxon>
        <taxon>Basidiomycota</taxon>
        <taxon>Agaricomycotina</taxon>
        <taxon>Agaricomycetes</taxon>
        <taxon>Polyporales</taxon>
        <taxon>Fibroporiaceae</taxon>
        <taxon>Fibroporia</taxon>
    </lineage>
</organism>
<feature type="domain" description="AMP-dependent synthetase/ligase" evidence="3">
    <location>
        <begin position="35"/>
        <end position="369"/>
    </location>
</feature>
<dbReference type="GeneID" id="24097068"/>
<dbReference type="HOGENOM" id="CLU_002220_1_0_1"/>
<dbReference type="AlphaFoldDB" id="J4HWF2"/>
<dbReference type="OrthoDB" id="429813at2759"/>
<dbReference type="Pfam" id="PF07993">
    <property type="entry name" value="NAD_binding_4"/>
    <property type="match status" value="1"/>
</dbReference>
<dbReference type="InterPro" id="IPR036736">
    <property type="entry name" value="ACP-like_sf"/>
</dbReference>